<dbReference type="EMBL" id="BPLR01003621">
    <property type="protein sequence ID" value="GIX86815.1"/>
    <property type="molecule type" value="Genomic_DNA"/>
</dbReference>
<evidence type="ECO:0000313" key="1">
    <source>
        <dbReference type="EMBL" id="GIX86815.1"/>
    </source>
</evidence>
<sequence>MSRFECEVISSGRKTEFDTIRNWKKHLCFIYQESGQSSLPYAQNIEVDFDQIMEFALEMNLDSFEEIKIINSLQFH</sequence>
<protein>
    <submittedName>
        <fullName evidence="1">Uncharacterized protein</fullName>
    </submittedName>
</protein>
<dbReference type="AlphaFoldDB" id="A0AAV4NPH4"/>
<comment type="caution">
    <text evidence="1">The sequence shown here is derived from an EMBL/GenBank/DDBJ whole genome shotgun (WGS) entry which is preliminary data.</text>
</comment>
<evidence type="ECO:0000313" key="2">
    <source>
        <dbReference type="Proteomes" id="UP001054945"/>
    </source>
</evidence>
<reference evidence="1 2" key="1">
    <citation type="submission" date="2021-06" db="EMBL/GenBank/DDBJ databases">
        <title>Caerostris extrusa draft genome.</title>
        <authorList>
            <person name="Kono N."/>
            <person name="Arakawa K."/>
        </authorList>
    </citation>
    <scope>NUCLEOTIDE SEQUENCE [LARGE SCALE GENOMIC DNA]</scope>
</reference>
<proteinExistence type="predicted"/>
<gene>
    <name evidence="1" type="ORF">CEXT_622141</name>
</gene>
<name>A0AAV4NPH4_CAEEX</name>
<accession>A0AAV4NPH4</accession>
<organism evidence="1 2">
    <name type="scientific">Caerostris extrusa</name>
    <name type="common">Bark spider</name>
    <name type="synonym">Caerostris bankana</name>
    <dbReference type="NCBI Taxonomy" id="172846"/>
    <lineage>
        <taxon>Eukaryota</taxon>
        <taxon>Metazoa</taxon>
        <taxon>Ecdysozoa</taxon>
        <taxon>Arthropoda</taxon>
        <taxon>Chelicerata</taxon>
        <taxon>Arachnida</taxon>
        <taxon>Araneae</taxon>
        <taxon>Araneomorphae</taxon>
        <taxon>Entelegynae</taxon>
        <taxon>Araneoidea</taxon>
        <taxon>Araneidae</taxon>
        <taxon>Caerostris</taxon>
    </lineage>
</organism>
<dbReference type="Proteomes" id="UP001054945">
    <property type="component" value="Unassembled WGS sequence"/>
</dbReference>
<keyword evidence="2" id="KW-1185">Reference proteome</keyword>